<accession>Q6PN93</accession>
<organism evidence="1">
    <name type="scientific">Saccharolobus solfataricus</name>
    <name type="common">Sulfolobus solfataricus</name>
    <dbReference type="NCBI Taxonomy" id="2287"/>
    <lineage>
        <taxon>Archaea</taxon>
        <taxon>Thermoproteota</taxon>
        <taxon>Thermoprotei</taxon>
        <taxon>Sulfolobales</taxon>
        <taxon>Sulfolobaceae</taxon>
        <taxon>Saccharolobus</taxon>
    </lineage>
</organism>
<name>Q6PN93_SACSO</name>
<protein>
    <submittedName>
        <fullName evidence="1">p57</fullName>
    </submittedName>
</protein>
<gene>
    <name evidence="1" type="primary">ORF57</name>
</gene>
<proteinExistence type="predicted"/>
<reference evidence="1" key="1">
    <citation type="journal article" date="2006" name="Plasmid">
        <title>pIT3, a cryptic plasmid isolated from the hyperthermophilic crenarchaeon Sulfolobus solfataricus IT3.</title>
        <authorList>
            <person name="Prato S."/>
            <person name="Cannio R."/>
            <person name="Klenk H.P."/>
            <person name="Contursi P."/>
            <person name="Rossi M."/>
            <person name="Bartolucci S."/>
        </authorList>
    </citation>
    <scope>NUCLEOTIDE SEQUENCE</scope>
    <source>
        <strain evidence="1">IT3</strain>
        <plasmid evidence="1">pIT3</plasmid>
    </source>
</reference>
<sequence length="57" mass="5671">MGATLSACGALIGCAFSLPFFPPSCLSHPLGIGGLVGVMVSTGAPLGKNLFRPGKRP</sequence>
<dbReference type="AlphaFoldDB" id="Q6PN93"/>
<keyword evidence="1" id="KW-0614">Plasmid</keyword>
<geneLocation type="plasmid" evidence="1">
    <name>pIT3</name>
</geneLocation>
<dbReference type="EMBL" id="AY591755">
    <property type="protein sequence ID" value="AAT00517.1"/>
    <property type="molecule type" value="Genomic_DNA"/>
</dbReference>
<evidence type="ECO:0000313" key="1">
    <source>
        <dbReference type="EMBL" id="AAT00517.1"/>
    </source>
</evidence>